<protein>
    <submittedName>
        <fullName evidence="1">Putative replication initiation protein Rep domain protein</fullName>
    </submittedName>
</protein>
<accession>A0A380JAJ0</accession>
<gene>
    <name evidence="1" type="ORF">NCTC11807_02763</name>
</gene>
<organism evidence="1 2">
    <name type="scientific">Staphylococcus saccharolyticus</name>
    <dbReference type="NCBI Taxonomy" id="33028"/>
    <lineage>
        <taxon>Bacteria</taxon>
        <taxon>Bacillati</taxon>
        <taxon>Bacillota</taxon>
        <taxon>Bacilli</taxon>
        <taxon>Bacillales</taxon>
        <taxon>Staphylococcaceae</taxon>
        <taxon>Staphylococcus</taxon>
    </lineage>
</organism>
<reference evidence="1 2" key="1">
    <citation type="submission" date="2018-06" db="EMBL/GenBank/DDBJ databases">
        <authorList>
            <consortium name="Pathogen Informatics"/>
            <person name="Doyle S."/>
        </authorList>
    </citation>
    <scope>NUCLEOTIDE SEQUENCE [LARGE SCALE GENOMIC DNA]</scope>
    <source>
        <strain evidence="1 2">NCTC11807</strain>
    </source>
</reference>
<dbReference type="AlphaFoldDB" id="A0A380JAJ0"/>
<name>A0A380JAJ0_9STAP</name>
<dbReference type="Proteomes" id="UP000255425">
    <property type="component" value="Unassembled WGS sequence"/>
</dbReference>
<evidence type="ECO:0000313" key="2">
    <source>
        <dbReference type="Proteomes" id="UP000255425"/>
    </source>
</evidence>
<dbReference type="EMBL" id="UHDZ01000002">
    <property type="protein sequence ID" value="SUN32859.1"/>
    <property type="molecule type" value="Genomic_DNA"/>
</dbReference>
<proteinExistence type="predicted"/>
<sequence>MNRLNKNINFLNLDDAEDGNLIQTNDKDKTTNEKEKVHSITTIWNFEKQNYFLKKCRVSEKIINFLKDFYKNDYLIY</sequence>
<keyword evidence="2" id="KW-1185">Reference proteome</keyword>
<evidence type="ECO:0000313" key="1">
    <source>
        <dbReference type="EMBL" id="SUN32859.1"/>
    </source>
</evidence>